<proteinExistence type="predicted"/>
<dbReference type="KEGG" id="aup:AsAng_0000890"/>
<sequence length="517" mass="61242">MKLTRKSGLFELVNRLTTSEKRYIKQFINRAGESNSNYAKLFNLIIKTEICDDEELKKKFKKIAIVKQWSRTKNYLYNYILRVLQVYNQQNVEFEILNNLQQVDILYKKGLDGDAYQLLKKTKKLAFEGIYPTLLPFIAEWEMRLGRLIWNYQEEKEPLNYQKNNEWALDVANNLLLLEKYRTDVLINMVAKGRHLRVKEINQEILAKAVFKSIDEAKSPFSKWAFCVTKNIIYAQVWQFFDVYSSAKDGIELHRQFPLLKKQAPRTYIASINNFIAAAIEIGKWDEALMIMEEIDLYVEKNNDEINNVLLMSIKYLAFLKLKIESRDYEGWEEYGEEIETFIKKHKKENNTYVRPDYILQYYTVICIVNGEFVKALELIEDIEQIQKIAIYRNAVLLMKLICLFELNEVLQLPYVIRSIYRNLRKKKDLFDFERIILNLFKASANVASKNELKNVFRRYLVQLKKLAQTAPKAELELLEHFDFLAWMESKVEDRPLLEILKEHSMPSIKKTNGASQ</sequence>
<dbReference type="AlphaFoldDB" id="A0A915YAQ5"/>
<accession>A0A915YAQ5</accession>
<dbReference type="EMBL" id="AP026867">
    <property type="protein sequence ID" value="BDS09391.1"/>
    <property type="molecule type" value="Genomic_DNA"/>
</dbReference>
<protein>
    <submittedName>
        <fullName evidence="1">Uncharacterized protein</fullName>
    </submittedName>
</protein>
<evidence type="ECO:0000313" key="2">
    <source>
        <dbReference type="Proteomes" id="UP001060919"/>
    </source>
</evidence>
<name>A0A915YAQ5_9BACT</name>
<evidence type="ECO:0000313" key="1">
    <source>
        <dbReference type="EMBL" id="BDS09391.1"/>
    </source>
</evidence>
<organism evidence="1 2">
    <name type="scientific">Aureispira anguillae</name>
    <dbReference type="NCBI Taxonomy" id="2864201"/>
    <lineage>
        <taxon>Bacteria</taxon>
        <taxon>Pseudomonadati</taxon>
        <taxon>Bacteroidota</taxon>
        <taxon>Saprospiria</taxon>
        <taxon>Saprospirales</taxon>
        <taxon>Saprospiraceae</taxon>
        <taxon>Aureispira</taxon>
    </lineage>
</organism>
<gene>
    <name evidence="1" type="ORF">AsAng_0000890</name>
</gene>
<reference evidence="1" key="1">
    <citation type="submission" date="2022-09" db="EMBL/GenBank/DDBJ databases">
        <title>Aureispira anguillicida sp. nov., isolated from Leptocephalus of Japanese eel Anguilla japonica.</title>
        <authorList>
            <person name="Yuasa K."/>
            <person name="Mekata T."/>
            <person name="Ikunari K."/>
        </authorList>
    </citation>
    <scope>NUCLEOTIDE SEQUENCE</scope>
    <source>
        <strain evidence="1">EL160426</strain>
    </source>
</reference>
<dbReference type="RefSeq" id="WP_264790790.1">
    <property type="nucleotide sequence ID" value="NZ_AP026867.1"/>
</dbReference>
<dbReference type="Proteomes" id="UP001060919">
    <property type="component" value="Chromosome"/>
</dbReference>
<keyword evidence="2" id="KW-1185">Reference proteome</keyword>